<gene>
    <name evidence="2" type="ORF">C1280_14905</name>
</gene>
<sequence length="65" mass="6801">MRPIGRGRGSSPRVAVVGGPRCVGTRRRGSVVLRPVAPVGGHPRMRCADVSEPNPALHLTPPADL</sequence>
<proteinExistence type="predicted"/>
<name>A0A2Z3H956_9BACT</name>
<accession>A0A2Z3H956</accession>
<feature type="compositionally biased region" description="Low complexity" evidence="1">
    <location>
        <begin position="1"/>
        <end position="13"/>
    </location>
</feature>
<organism evidence="2 3">
    <name type="scientific">Gemmata obscuriglobus</name>
    <dbReference type="NCBI Taxonomy" id="114"/>
    <lineage>
        <taxon>Bacteria</taxon>
        <taxon>Pseudomonadati</taxon>
        <taxon>Planctomycetota</taxon>
        <taxon>Planctomycetia</taxon>
        <taxon>Gemmatales</taxon>
        <taxon>Gemmataceae</taxon>
        <taxon>Gemmata</taxon>
    </lineage>
</organism>
<reference evidence="2 3" key="1">
    <citation type="submission" date="2018-01" db="EMBL/GenBank/DDBJ databases">
        <title>G. obscuriglobus.</title>
        <authorList>
            <person name="Franke J."/>
            <person name="Blomberg W."/>
            <person name="Selmecki A."/>
        </authorList>
    </citation>
    <scope>NUCLEOTIDE SEQUENCE [LARGE SCALE GENOMIC DNA]</scope>
    <source>
        <strain evidence="2 3">DSM 5831</strain>
    </source>
</reference>
<evidence type="ECO:0000256" key="1">
    <source>
        <dbReference type="SAM" id="MobiDB-lite"/>
    </source>
</evidence>
<dbReference type="AlphaFoldDB" id="A0A2Z3H956"/>
<dbReference type="Proteomes" id="UP000245802">
    <property type="component" value="Chromosome"/>
</dbReference>
<keyword evidence="3" id="KW-1185">Reference proteome</keyword>
<dbReference type="EMBL" id="CP025958">
    <property type="protein sequence ID" value="AWM42258.1"/>
    <property type="molecule type" value="Genomic_DNA"/>
</dbReference>
<feature type="region of interest" description="Disordered" evidence="1">
    <location>
        <begin position="1"/>
        <end position="21"/>
    </location>
</feature>
<protein>
    <submittedName>
        <fullName evidence="2">Uncharacterized protein</fullName>
    </submittedName>
</protein>
<evidence type="ECO:0000313" key="2">
    <source>
        <dbReference type="EMBL" id="AWM42258.1"/>
    </source>
</evidence>
<evidence type="ECO:0000313" key="3">
    <source>
        <dbReference type="Proteomes" id="UP000245802"/>
    </source>
</evidence>
<dbReference type="KEGG" id="gog:C1280_14905"/>
<feature type="region of interest" description="Disordered" evidence="1">
    <location>
        <begin position="36"/>
        <end position="65"/>
    </location>
</feature>